<dbReference type="Pfam" id="PF11536">
    <property type="entry name" value="DUF3226"/>
    <property type="match status" value="1"/>
</dbReference>
<dbReference type="eggNOG" id="ENOG50310W8">
    <property type="taxonomic scope" value="Bacteria"/>
</dbReference>
<reference evidence="1 2" key="1">
    <citation type="journal article" date="2015" name="Genome Announc.">
        <title>Complete Genome Sequence of the Novel Leech Symbiont Mucinivorans hirudinis M3T.</title>
        <authorList>
            <person name="Nelson M.C."/>
            <person name="Bomar L."/>
            <person name="Graf J."/>
        </authorList>
    </citation>
    <scope>NUCLEOTIDE SEQUENCE [LARGE SCALE GENOMIC DNA]</scope>
    <source>
        <strain evidence="2">M3</strain>
    </source>
</reference>
<dbReference type="KEGG" id="rbc:BN938_1230"/>
<keyword evidence="2" id="KW-1185">Reference proteome</keyword>
<name>A0A060RCX9_9BACT</name>
<sequence>MPKNILYVEGVNDLFFIAGICDSFGIPCDKRPKDVEIFINNSGSDTQAIEAFKTAIKPGGSNIIGLVVDADENFDARRASLNDILTKKQYTQTDKENIFECKSDIDMPKVGVWIMPNNSSKGRVEDFFREIVCVNKELLDDAQKIVYEIENKEYEQKFIPNHRQKAIIHTWLAWHNEPGGSMGLAVRKKMIDEKDELCLKFVNWLKNLYEL</sequence>
<proteinExistence type="predicted"/>
<protein>
    <recommendedName>
        <fullName evidence="3">DUF4276 family protein</fullName>
    </recommendedName>
</protein>
<dbReference type="STRING" id="1433126.BN938_1230"/>
<organism evidence="1 2">
    <name type="scientific">Mucinivorans hirudinis</name>
    <dbReference type="NCBI Taxonomy" id="1433126"/>
    <lineage>
        <taxon>Bacteria</taxon>
        <taxon>Pseudomonadati</taxon>
        <taxon>Bacteroidota</taxon>
        <taxon>Bacteroidia</taxon>
        <taxon>Bacteroidales</taxon>
        <taxon>Rikenellaceae</taxon>
        <taxon>Mucinivorans</taxon>
    </lineage>
</organism>
<gene>
    <name evidence="1" type="ORF">BN938_1230</name>
</gene>
<evidence type="ECO:0000313" key="1">
    <source>
        <dbReference type="EMBL" id="CDN31324.1"/>
    </source>
</evidence>
<dbReference type="InterPro" id="IPR024508">
    <property type="entry name" value="DUF3226"/>
</dbReference>
<evidence type="ECO:0008006" key="3">
    <source>
        <dbReference type="Google" id="ProtNLM"/>
    </source>
</evidence>
<dbReference type="HOGENOM" id="CLU_1264732_0_0_10"/>
<evidence type="ECO:0000313" key="2">
    <source>
        <dbReference type="Proteomes" id="UP000027616"/>
    </source>
</evidence>
<dbReference type="AlphaFoldDB" id="A0A060RCX9"/>
<accession>A0A060RCX9</accession>
<dbReference type="EMBL" id="HG934468">
    <property type="protein sequence ID" value="CDN31324.1"/>
    <property type="molecule type" value="Genomic_DNA"/>
</dbReference>
<dbReference type="Proteomes" id="UP000027616">
    <property type="component" value="Chromosome I"/>
</dbReference>
<dbReference type="OrthoDB" id="530493at2"/>